<protein>
    <submittedName>
        <fullName evidence="1">Uncharacterized protein</fullName>
    </submittedName>
</protein>
<keyword evidence="2" id="KW-1185">Reference proteome</keyword>
<organism evidence="1 2">
    <name type="scientific">Handroanthus impetiginosus</name>
    <dbReference type="NCBI Taxonomy" id="429701"/>
    <lineage>
        <taxon>Eukaryota</taxon>
        <taxon>Viridiplantae</taxon>
        <taxon>Streptophyta</taxon>
        <taxon>Embryophyta</taxon>
        <taxon>Tracheophyta</taxon>
        <taxon>Spermatophyta</taxon>
        <taxon>Magnoliopsida</taxon>
        <taxon>eudicotyledons</taxon>
        <taxon>Gunneridae</taxon>
        <taxon>Pentapetalae</taxon>
        <taxon>asterids</taxon>
        <taxon>lamiids</taxon>
        <taxon>Lamiales</taxon>
        <taxon>Bignoniaceae</taxon>
        <taxon>Crescentiina</taxon>
        <taxon>Tabebuia alliance</taxon>
        <taxon>Handroanthus</taxon>
    </lineage>
</organism>
<evidence type="ECO:0000313" key="1">
    <source>
        <dbReference type="EMBL" id="PIN09437.1"/>
    </source>
</evidence>
<dbReference type="OrthoDB" id="1746939at2759"/>
<dbReference type="AlphaFoldDB" id="A0A2G9GVY5"/>
<dbReference type="Proteomes" id="UP000231279">
    <property type="component" value="Unassembled WGS sequence"/>
</dbReference>
<accession>A0A2G9GVY5</accession>
<evidence type="ECO:0000313" key="2">
    <source>
        <dbReference type="Proteomes" id="UP000231279"/>
    </source>
</evidence>
<dbReference type="EMBL" id="NKXS01003538">
    <property type="protein sequence ID" value="PIN09437.1"/>
    <property type="molecule type" value="Genomic_DNA"/>
</dbReference>
<proteinExistence type="predicted"/>
<name>A0A2G9GVY5_9LAMI</name>
<gene>
    <name evidence="1" type="ORF">CDL12_17976</name>
</gene>
<comment type="caution">
    <text evidence="1">The sequence shown here is derived from an EMBL/GenBank/DDBJ whole genome shotgun (WGS) entry which is preliminary data.</text>
</comment>
<reference evidence="2" key="1">
    <citation type="journal article" date="2018" name="Gigascience">
        <title>Genome assembly of the Pink Ipe (Handroanthus impetiginosus, Bignoniaceae), a highly valued, ecologically keystone Neotropical timber forest tree.</title>
        <authorList>
            <person name="Silva-Junior O.B."/>
            <person name="Grattapaglia D."/>
            <person name="Novaes E."/>
            <person name="Collevatti R.G."/>
        </authorList>
    </citation>
    <scope>NUCLEOTIDE SEQUENCE [LARGE SCALE GENOMIC DNA]</scope>
    <source>
        <strain evidence="2">cv. UFG-1</strain>
    </source>
</reference>
<sequence length="74" mass="8376">MAHHQSDHLLKIGIEGFAIIDEYFPKRGAKTHIPQKSRAPRSESCFSYSKERASTNQLQLQHLSATRTSCFSSN</sequence>